<evidence type="ECO:0008006" key="2">
    <source>
        <dbReference type="Google" id="ProtNLM"/>
    </source>
</evidence>
<gene>
    <name evidence="1" type="ORF">METZ01_LOCUS254364</name>
</gene>
<name>A0A382IPC1_9ZZZZ</name>
<sequence>METLNENWGLFCSKLEKVKPTSNGIEALCPAHDDKSPSLTASFTKDKILFKCQAGCSFESVVSALGMEENQFFAQEEKIPPKKIEDVYRYEDKDGGHVFNVIRYSDKTFSQQRADGRWSMDGVTRVPYRLPQMLAGIKEGKDILILEGEKDCDNAAKIGLVATTFAGGAGKWSEQYPKLFQEAKVICLPDNDEVGRNGMHFIASELVKVAKSVRWLELPDLPDKGDFSDWIEIEGNEIKKFERLIDQSKLWNKEINKDSLVVLTLEELLNKEIPPRQNLLSPWLPS</sequence>
<accession>A0A382IPC1</accession>
<reference evidence="1" key="1">
    <citation type="submission" date="2018-05" db="EMBL/GenBank/DDBJ databases">
        <authorList>
            <person name="Lanie J.A."/>
            <person name="Ng W.-L."/>
            <person name="Kazmierczak K.M."/>
            <person name="Andrzejewski T.M."/>
            <person name="Davidsen T.M."/>
            <person name="Wayne K.J."/>
            <person name="Tettelin H."/>
            <person name="Glass J.I."/>
            <person name="Rusch D."/>
            <person name="Podicherti R."/>
            <person name="Tsui H.-C.T."/>
            <person name="Winkler M.E."/>
        </authorList>
    </citation>
    <scope>NUCLEOTIDE SEQUENCE</scope>
</reference>
<dbReference type="Gene3D" id="3.40.1360.10">
    <property type="match status" value="1"/>
</dbReference>
<dbReference type="CDD" id="cd01029">
    <property type="entry name" value="TOPRIM_primases"/>
    <property type="match status" value="1"/>
</dbReference>
<dbReference type="InterPro" id="IPR034154">
    <property type="entry name" value="TOPRIM_DnaG/twinkle"/>
</dbReference>
<evidence type="ECO:0000313" key="1">
    <source>
        <dbReference type="EMBL" id="SVC01510.1"/>
    </source>
</evidence>
<protein>
    <recommendedName>
        <fullName evidence="2">Toprim domain-containing protein</fullName>
    </recommendedName>
</protein>
<proteinExistence type="predicted"/>
<dbReference type="SUPFAM" id="SSF56731">
    <property type="entry name" value="DNA primase core"/>
    <property type="match status" value="1"/>
</dbReference>
<dbReference type="EMBL" id="UINC01068697">
    <property type="protein sequence ID" value="SVC01510.1"/>
    <property type="molecule type" value="Genomic_DNA"/>
</dbReference>
<organism evidence="1">
    <name type="scientific">marine metagenome</name>
    <dbReference type="NCBI Taxonomy" id="408172"/>
    <lineage>
        <taxon>unclassified sequences</taxon>
        <taxon>metagenomes</taxon>
        <taxon>ecological metagenomes</taxon>
    </lineage>
</organism>
<dbReference type="AlphaFoldDB" id="A0A382IPC1"/>
<feature type="non-terminal residue" evidence="1">
    <location>
        <position position="286"/>
    </location>
</feature>